<dbReference type="SUPFAM" id="SSF51338">
    <property type="entry name" value="Composite domain of metallo-dependent hydrolases"/>
    <property type="match status" value="2"/>
</dbReference>
<keyword evidence="1" id="KW-0479">Metal-binding</keyword>
<dbReference type="Gene3D" id="2.30.40.10">
    <property type="entry name" value="Urease, subunit C, domain 1"/>
    <property type="match status" value="1"/>
</dbReference>
<dbReference type="FunFam" id="3.20.20.140:FF:000014">
    <property type="entry name" value="5-methylthioadenosine/S-adenosylhomocysteine deaminase"/>
    <property type="match status" value="1"/>
</dbReference>
<dbReference type="InterPro" id="IPR011059">
    <property type="entry name" value="Metal-dep_hydrolase_composite"/>
</dbReference>
<evidence type="ECO:0000256" key="2">
    <source>
        <dbReference type="ARBA" id="ARBA00022801"/>
    </source>
</evidence>
<gene>
    <name evidence="6" type="ORF">PM001_LOCUS23278</name>
</gene>
<dbReference type="GO" id="GO:0016814">
    <property type="term" value="F:hydrolase activity, acting on carbon-nitrogen (but not peptide) bonds, in cyclic amidines"/>
    <property type="evidence" value="ECO:0007669"/>
    <property type="project" value="UniProtKB-ARBA"/>
</dbReference>
<feature type="compositionally biased region" description="Basic residues" evidence="4">
    <location>
        <begin position="522"/>
        <end position="531"/>
    </location>
</feature>
<sequence>MAPHEIDAVEMGTASTTPSIQSVDLVIFAAYIIPVIPRDVILSDHAIVIDKSRIIALLPREEAVTRFVGLQERHLSAHIVTPGLVNLHTHAAMTLLRGLSDDKPLCDWLVQDIWPTEAVFVCPEFIKAGMTHAVAEMLRCGTTCCNDMYFFPDVVCSVLEETGFRGAVGQIVMEFPGPYGSGSDDYLEKAEPNLEKYAPGCHDLITVTMAPHAPYTVSDTSVQRADALAKQYKARMHMHLHETASECNDSESLNRESMSCHQSDQKMRPLANLKRMGLLSERLICTHMTQLTETEIDAVAAAGAHVVHCPSSNLKLASGIAPVTDMIERGVNVGIGTDGAASNNSLDMLSEMKLTAILAKAQTLQSSSVPAVEVLQMATLNGARALGLEKDIGSIEVGKRADVIAVECDSIEMIPMYNAISHIVYVAGREHVSDVWINGKHLLDNHKLTTIDEAQVKKSVLEWAAKIRKHCVDDDGPAKSADRNHEQVSDVSVTGKHLLEDRDLTTVDEAHAETSVSEGAARKCKQQKLSQ</sequence>
<evidence type="ECO:0000256" key="1">
    <source>
        <dbReference type="ARBA" id="ARBA00022723"/>
    </source>
</evidence>
<evidence type="ECO:0000313" key="7">
    <source>
        <dbReference type="Proteomes" id="UP001162060"/>
    </source>
</evidence>
<dbReference type="Pfam" id="PF01979">
    <property type="entry name" value="Amidohydro_1"/>
    <property type="match status" value="1"/>
</dbReference>
<dbReference type="InterPro" id="IPR032466">
    <property type="entry name" value="Metal_Hydrolase"/>
</dbReference>
<dbReference type="PANTHER" id="PTHR43794:SF11">
    <property type="entry name" value="AMIDOHYDROLASE-RELATED DOMAIN-CONTAINING PROTEIN"/>
    <property type="match status" value="1"/>
</dbReference>
<accession>A0AAV1UY24</accession>
<evidence type="ECO:0000256" key="4">
    <source>
        <dbReference type="SAM" id="MobiDB-lite"/>
    </source>
</evidence>
<dbReference type="GO" id="GO:0046872">
    <property type="term" value="F:metal ion binding"/>
    <property type="evidence" value="ECO:0007669"/>
    <property type="project" value="UniProtKB-KW"/>
</dbReference>
<feature type="domain" description="Amidohydrolase-related" evidence="5">
    <location>
        <begin position="79"/>
        <end position="440"/>
    </location>
</feature>
<name>A0AAV1UY24_9STRA</name>
<organism evidence="6 7">
    <name type="scientific">Peronospora matthiolae</name>
    <dbReference type="NCBI Taxonomy" id="2874970"/>
    <lineage>
        <taxon>Eukaryota</taxon>
        <taxon>Sar</taxon>
        <taxon>Stramenopiles</taxon>
        <taxon>Oomycota</taxon>
        <taxon>Peronosporomycetes</taxon>
        <taxon>Peronosporales</taxon>
        <taxon>Peronosporaceae</taxon>
        <taxon>Peronospora</taxon>
    </lineage>
</organism>
<comment type="caution">
    <text evidence="6">The sequence shown here is derived from an EMBL/GenBank/DDBJ whole genome shotgun (WGS) entry which is preliminary data.</text>
</comment>
<evidence type="ECO:0000259" key="5">
    <source>
        <dbReference type="Pfam" id="PF01979"/>
    </source>
</evidence>
<feature type="region of interest" description="Disordered" evidence="4">
    <location>
        <begin position="502"/>
        <end position="531"/>
    </location>
</feature>
<protein>
    <recommendedName>
        <fullName evidence="5">Amidohydrolase-related domain-containing protein</fullName>
    </recommendedName>
</protein>
<dbReference type="CDD" id="cd01298">
    <property type="entry name" value="ATZ_TRZ_like"/>
    <property type="match status" value="1"/>
</dbReference>
<dbReference type="PANTHER" id="PTHR43794">
    <property type="entry name" value="AMINOHYDROLASE SSNA-RELATED"/>
    <property type="match status" value="1"/>
</dbReference>
<dbReference type="SUPFAM" id="SSF51556">
    <property type="entry name" value="Metallo-dependent hydrolases"/>
    <property type="match status" value="1"/>
</dbReference>
<dbReference type="NCBIfam" id="NF006549">
    <property type="entry name" value="PRK09045.1"/>
    <property type="match status" value="1"/>
</dbReference>
<dbReference type="GO" id="GO:0019239">
    <property type="term" value="F:deaminase activity"/>
    <property type="evidence" value="ECO:0007669"/>
    <property type="project" value="UniProtKB-ARBA"/>
</dbReference>
<dbReference type="Proteomes" id="UP001162060">
    <property type="component" value="Unassembled WGS sequence"/>
</dbReference>
<keyword evidence="2" id="KW-0378">Hydrolase</keyword>
<dbReference type="AlphaFoldDB" id="A0AAV1UY24"/>
<evidence type="ECO:0000256" key="3">
    <source>
        <dbReference type="ARBA" id="ARBA00022833"/>
    </source>
</evidence>
<dbReference type="InterPro" id="IPR006680">
    <property type="entry name" value="Amidohydro-rel"/>
</dbReference>
<keyword evidence="3" id="KW-0862">Zinc</keyword>
<feature type="compositionally biased region" description="Basic and acidic residues" evidence="4">
    <location>
        <begin position="502"/>
        <end position="512"/>
    </location>
</feature>
<dbReference type="InterPro" id="IPR050287">
    <property type="entry name" value="MTA/SAH_deaminase"/>
</dbReference>
<dbReference type="EMBL" id="CAKLBY020000229">
    <property type="protein sequence ID" value="CAK7938128.1"/>
    <property type="molecule type" value="Genomic_DNA"/>
</dbReference>
<proteinExistence type="predicted"/>
<evidence type="ECO:0000313" key="6">
    <source>
        <dbReference type="EMBL" id="CAK7938128.1"/>
    </source>
</evidence>
<reference evidence="6" key="1">
    <citation type="submission" date="2024-01" db="EMBL/GenBank/DDBJ databases">
        <authorList>
            <person name="Webb A."/>
        </authorList>
    </citation>
    <scope>NUCLEOTIDE SEQUENCE</scope>
    <source>
        <strain evidence="6">Pm1</strain>
    </source>
</reference>
<dbReference type="Gene3D" id="3.20.20.140">
    <property type="entry name" value="Metal-dependent hydrolases"/>
    <property type="match status" value="1"/>
</dbReference>